<evidence type="ECO:0000256" key="1">
    <source>
        <dbReference type="ARBA" id="ARBA00008710"/>
    </source>
</evidence>
<dbReference type="Proteomes" id="UP001251217">
    <property type="component" value="Unassembled WGS sequence"/>
</dbReference>
<evidence type="ECO:0000256" key="2">
    <source>
        <dbReference type="ARBA" id="ARBA00049106"/>
    </source>
</evidence>
<dbReference type="EMBL" id="JAVDWW010000012">
    <property type="protein sequence ID" value="MDR7172396.1"/>
    <property type="molecule type" value="Genomic_DNA"/>
</dbReference>
<dbReference type="PANTHER" id="PTHR39428">
    <property type="entry name" value="F420H(2)-DEPENDENT QUINONE REDUCTASE RV1261C"/>
    <property type="match status" value="1"/>
</dbReference>
<reference evidence="3 4" key="1">
    <citation type="submission" date="2023-07" db="EMBL/GenBank/DDBJ databases">
        <title>Sorghum-associated microbial communities from plants grown in Nebraska, USA.</title>
        <authorList>
            <person name="Schachtman D."/>
        </authorList>
    </citation>
    <scope>NUCLEOTIDE SEQUENCE [LARGE SCALE GENOMIC DNA]</scope>
    <source>
        <strain evidence="3 4">4272</strain>
    </source>
</reference>
<sequence length="148" mass="16801">MNKNTVKDAGAKMMNIAHRLVLAVSGNRLLAEPFGMPVVELHTIGRKSGQPRSCYLTSPVRDENRVILVASKGGDDRHPDWYRNLQAHPDAELVIDGQRRKIHARTANAEERARLWPQITEVYRGYANYQTRTTREIPVVICELEGTR</sequence>
<accession>A0ABU1XPF1</accession>
<comment type="catalytic activity">
    <reaction evidence="2">
        <text>oxidized coenzyme F420-(gamma-L-Glu)(n) + a quinol + H(+) = reduced coenzyme F420-(gamma-L-Glu)(n) + a quinone</text>
        <dbReference type="Rhea" id="RHEA:39663"/>
        <dbReference type="Rhea" id="RHEA-COMP:12939"/>
        <dbReference type="Rhea" id="RHEA-COMP:14378"/>
        <dbReference type="ChEBI" id="CHEBI:15378"/>
        <dbReference type="ChEBI" id="CHEBI:24646"/>
        <dbReference type="ChEBI" id="CHEBI:132124"/>
        <dbReference type="ChEBI" id="CHEBI:133980"/>
        <dbReference type="ChEBI" id="CHEBI:139511"/>
    </reaction>
</comment>
<name>A0ABU1XPF1_9NOCA</name>
<dbReference type="Pfam" id="PF04075">
    <property type="entry name" value="F420H2_quin_red"/>
    <property type="match status" value="1"/>
</dbReference>
<dbReference type="Gene3D" id="2.30.110.10">
    <property type="entry name" value="Electron Transport, Fmn-binding Protein, Chain A"/>
    <property type="match status" value="1"/>
</dbReference>
<protein>
    <submittedName>
        <fullName evidence="3">Deazaflavin-dependent oxidoreductase (Nitroreductase family)</fullName>
    </submittedName>
</protein>
<dbReference type="InterPro" id="IPR012349">
    <property type="entry name" value="Split_barrel_FMN-bd"/>
</dbReference>
<organism evidence="3 4">
    <name type="scientific">Nocardia kruczakiae</name>
    <dbReference type="NCBI Taxonomy" id="261477"/>
    <lineage>
        <taxon>Bacteria</taxon>
        <taxon>Bacillati</taxon>
        <taxon>Actinomycetota</taxon>
        <taxon>Actinomycetes</taxon>
        <taxon>Mycobacteriales</taxon>
        <taxon>Nocardiaceae</taxon>
        <taxon>Nocardia</taxon>
    </lineage>
</organism>
<comment type="similarity">
    <text evidence="1">Belongs to the F420H(2)-dependent quinone reductase family.</text>
</comment>
<keyword evidence="4" id="KW-1185">Reference proteome</keyword>
<evidence type="ECO:0000313" key="3">
    <source>
        <dbReference type="EMBL" id="MDR7172396.1"/>
    </source>
</evidence>
<gene>
    <name evidence="3" type="ORF">J2W56_006157</name>
</gene>
<dbReference type="RefSeq" id="WP_245660791.1">
    <property type="nucleotide sequence ID" value="NZ_JAVDWW010000012.1"/>
</dbReference>
<evidence type="ECO:0000313" key="4">
    <source>
        <dbReference type="Proteomes" id="UP001251217"/>
    </source>
</evidence>
<comment type="caution">
    <text evidence="3">The sequence shown here is derived from an EMBL/GenBank/DDBJ whole genome shotgun (WGS) entry which is preliminary data.</text>
</comment>
<dbReference type="InterPro" id="IPR004378">
    <property type="entry name" value="F420H2_quin_Rdtase"/>
</dbReference>
<proteinExistence type="inferred from homology"/>
<dbReference type="PANTHER" id="PTHR39428:SF3">
    <property type="entry name" value="DEAZAFLAVIN-DEPENDENT NITROREDUCTASE"/>
    <property type="match status" value="1"/>
</dbReference>
<dbReference type="NCBIfam" id="TIGR00026">
    <property type="entry name" value="hi_GC_TIGR00026"/>
    <property type="match status" value="1"/>
</dbReference>